<keyword evidence="4 7" id="KW-0812">Transmembrane</keyword>
<dbReference type="InterPro" id="IPR020846">
    <property type="entry name" value="MFS_dom"/>
</dbReference>
<feature type="transmembrane region" description="Helical" evidence="7">
    <location>
        <begin position="116"/>
        <end position="133"/>
    </location>
</feature>
<feature type="transmembrane region" description="Helical" evidence="7">
    <location>
        <begin position="321"/>
        <end position="340"/>
    </location>
</feature>
<feature type="transmembrane region" description="Helical" evidence="7">
    <location>
        <begin position="20"/>
        <end position="44"/>
    </location>
</feature>
<dbReference type="InterPro" id="IPR004638">
    <property type="entry name" value="EmrB-like"/>
</dbReference>
<dbReference type="CDD" id="cd17321">
    <property type="entry name" value="MFS_MMR_MDR_like"/>
    <property type="match status" value="1"/>
</dbReference>
<feature type="transmembrane region" description="Helical" evidence="7">
    <location>
        <begin position="56"/>
        <end position="75"/>
    </location>
</feature>
<keyword evidence="2" id="KW-0813">Transport</keyword>
<sequence length="478" mass="48838">MTIPTTSPPPVTTGHPLRRLALVAVLVAEIMDLLDATVVGIAAPSIQHELGGDDTTIQWIAAGYTLAYAVGLVTGGRLGDLYGRRRIFLVGLVGFVLFSALCGLAPTPGILITCRVLQGLSGAILIPQGFGIIKSAFPPRELGAAFGAFGPAMGLSAVGGPILAGALIAWDPGGAGWRTVFLVNVPIGLACLALALRVLPESRGERTARPDPVGTILVTTGLLLLVFPLVQGRELGWPGWTFAMMAAAVPVLGVFAWHQVRRARAGRSPLVEPALFASRAFSGGMLVGLVFFGGMAGLFLVLGLHLQLGLGFSPLRAGLTLAPWALGVAVGATLSGAWLGRRYGRPVLQAGAVVMALGIAGIVLTSHVAPRTAGWELAPALLVSGVGMGLFIAPFFDIVLAGVTLPMVGSASGVLNADQQLGSAIGVAVLGTVFFSGTGAQGMATAFDVVLWVTAGMVLAGAALAALLPRRAREEQPA</sequence>
<keyword evidence="3" id="KW-1003">Cell membrane</keyword>
<dbReference type="Gene3D" id="1.20.1250.20">
    <property type="entry name" value="MFS general substrate transporter like domains"/>
    <property type="match status" value="1"/>
</dbReference>
<evidence type="ECO:0000256" key="2">
    <source>
        <dbReference type="ARBA" id="ARBA00022448"/>
    </source>
</evidence>
<dbReference type="Gene3D" id="1.20.1720.10">
    <property type="entry name" value="Multidrug resistance protein D"/>
    <property type="match status" value="1"/>
</dbReference>
<keyword evidence="10" id="KW-1185">Reference proteome</keyword>
<dbReference type="RefSeq" id="WP_346090751.1">
    <property type="nucleotide sequence ID" value="NZ_BAABKS010000014.1"/>
</dbReference>
<feature type="transmembrane region" description="Helical" evidence="7">
    <location>
        <begin position="176"/>
        <end position="199"/>
    </location>
</feature>
<evidence type="ECO:0000256" key="1">
    <source>
        <dbReference type="ARBA" id="ARBA00004651"/>
    </source>
</evidence>
<evidence type="ECO:0000313" key="10">
    <source>
        <dbReference type="Proteomes" id="UP001597182"/>
    </source>
</evidence>
<feature type="transmembrane region" description="Helical" evidence="7">
    <location>
        <begin position="449"/>
        <end position="468"/>
    </location>
</feature>
<comment type="caution">
    <text evidence="9">The sequence shown here is derived from an EMBL/GenBank/DDBJ whole genome shotgun (WGS) entry which is preliminary data.</text>
</comment>
<protein>
    <submittedName>
        <fullName evidence="9">MFS transporter</fullName>
    </submittedName>
</protein>
<feature type="transmembrane region" description="Helical" evidence="7">
    <location>
        <begin position="421"/>
        <end position="443"/>
    </location>
</feature>
<evidence type="ECO:0000256" key="7">
    <source>
        <dbReference type="SAM" id="Phobius"/>
    </source>
</evidence>
<dbReference type="SUPFAM" id="SSF103473">
    <property type="entry name" value="MFS general substrate transporter"/>
    <property type="match status" value="1"/>
</dbReference>
<feature type="transmembrane region" description="Helical" evidence="7">
    <location>
        <begin position="87"/>
        <end position="110"/>
    </location>
</feature>
<evidence type="ECO:0000259" key="8">
    <source>
        <dbReference type="PROSITE" id="PS50850"/>
    </source>
</evidence>
<dbReference type="PANTHER" id="PTHR42718:SF39">
    <property type="entry name" value="ACTINORHODIN TRANSPORTER-RELATED"/>
    <property type="match status" value="1"/>
</dbReference>
<feature type="transmembrane region" description="Helical" evidence="7">
    <location>
        <begin position="242"/>
        <end position="260"/>
    </location>
</feature>
<accession>A0ABW3VCD6</accession>
<keyword evidence="6 7" id="KW-0472">Membrane</keyword>
<dbReference type="InterPro" id="IPR036259">
    <property type="entry name" value="MFS_trans_sf"/>
</dbReference>
<evidence type="ECO:0000256" key="5">
    <source>
        <dbReference type="ARBA" id="ARBA00022989"/>
    </source>
</evidence>
<dbReference type="Proteomes" id="UP001597182">
    <property type="component" value="Unassembled WGS sequence"/>
</dbReference>
<feature type="transmembrane region" description="Helical" evidence="7">
    <location>
        <begin position="381"/>
        <end position="409"/>
    </location>
</feature>
<name>A0ABW3VCD6_9PSEU</name>
<organism evidence="9 10">
    <name type="scientific">Pseudonocardia benzenivorans</name>
    <dbReference type="NCBI Taxonomy" id="228005"/>
    <lineage>
        <taxon>Bacteria</taxon>
        <taxon>Bacillati</taxon>
        <taxon>Actinomycetota</taxon>
        <taxon>Actinomycetes</taxon>
        <taxon>Pseudonocardiales</taxon>
        <taxon>Pseudonocardiaceae</taxon>
        <taxon>Pseudonocardia</taxon>
    </lineage>
</organism>
<proteinExistence type="predicted"/>
<dbReference type="Pfam" id="PF07690">
    <property type="entry name" value="MFS_1"/>
    <property type="match status" value="1"/>
</dbReference>
<evidence type="ECO:0000256" key="4">
    <source>
        <dbReference type="ARBA" id="ARBA00022692"/>
    </source>
</evidence>
<comment type="subcellular location">
    <subcellularLocation>
        <location evidence="1">Cell membrane</location>
        <topology evidence="1">Multi-pass membrane protein</topology>
    </subcellularLocation>
</comment>
<evidence type="ECO:0000256" key="6">
    <source>
        <dbReference type="ARBA" id="ARBA00023136"/>
    </source>
</evidence>
<dbReference type="InterPro" id="IPR011701">
    <property type="entry name" value="MFS"/>
</dbReference>
<feature type="domain" description="Major facilitator superfamily (MFS) profile" evidence="8">
    <location>
        <begin position="21"/>
        <end position="473"/>
    </location>
</feature>
<dbReference type="PANTHER" id="PTHR42718">
    <property type="entry name" value="MAJOR FACILITATOR SUPERFAMILY MULTIDRUG TRANSPORTER MFSC"/>
    <property type="match status" value="1"/>
</dbReference>
<dbReference type="EMBL" id="JBHTMB010000002">
    <property type="protein sequence ID" value="MFD1231694.1"/>
    <property type="molecule type" value="Genomic_DNA"/>
</dbReference>
<dbReference type="PROSITE" id="PS50850">
    <property type="entry name" value="MFS"/>
    <property type="match status" value="1"/>
</dbReference>
<reference evidence="10" key="1">
    <citation type="journal article" date="2019" name="Int. J. Syst. Evol. Microbiol.">
        <title>The Global Catalogue of Microorganisms (GCM) 10K type strain sequencing project: providing services to taxonomists for standard genome sequencing and annotation.</title>
        <authorList>
            <consortium name="The Broad Institute Genomics Platform"/>
            <consortium name="The Broad Institute Genome Sequencing Center for Infectious Disease"/>
            <person name="Wu L."/>
            <person name="Ma J."/>
        </authorList>
    </citation>
    <scope>NUCLEOTIDE SEQUENCE [LARGE SCALE GENOMIC DNA]</scope>
    <source>
        <strain evidence="10">CCUG 49018</strain>
    </source>
</reference>
<evidence type="ECO:0000256" key="3">
    <source>
        <dbReference type="ARBA" id="ARBA00022475"/>
    </source>
</evidence>
<feature type="transmembrane region" description="Helical" evidence="7">
    <location>
        <begin position="280"/>
        <end position="301"/>
    </location>
</feature>
<feature type="transmembrane region" description="Helical" evidence="7">
    <location>
        <begin position="211"/>
        <end position="230"/>
    </location>
</feature>
<keyword evidence="5 7" id="KW-1133">Transmembrane helix</keyword>
<feature type="transmembrane region" description="Helical" evidence="7">
    <location>
        <begin position="145"/>
        <end position="170"/>
    </location>
</feature>
<evidence type="ECO:0000313" key="9">
    <source>
        <dbReference type="EMBL" id="MFD1231694.1"/>
    </source>
</evidence>
<feature type="transmembrane region" description="Helical" evidence="7">
    <location>
        <begin position="347"/>
        <end position="369"/>
    </location>
</feature>
<dbReference type="NCBIfam" id="TIGR00711">
    <property type="entry name" value="efflux_EmrB"/>
    <property type="match status" value="1"/>
</dbReference>
<gene>
    <name evidence="9" type="ORF">ACFQ34_00180</name>
</gene>